<keyword evidence="5" id="KW-1185">Reference proteome</keyword>
<keyword evidence="2" id="KW-0521">NADP</keyword>
<dbReference type="Pfam" id="PF05368">
    <property type="entry name" value="NmrA"/>
    <property type="match status" value="1"/>
</dbReference>
<gene>
    <name evidence="4" type="ORF">E0L32_004500</name>
</gene>
<evidence type="ECO:0000256" key="1">
    <source>
        <dbReference type="ARBA" id="ARBA00006328"/>
    </source>
</evidence>
<dbReference type="AlphaFoldDB" id="A0A507BG44"/>
<evidence type="ECO:0000313" key="5">
    <source>
        <dbReference type="Proteomes" id="UP000319257"/>
    </source>
</evidence>
<dbReference type="Gene3D" id="3.90.25.10">
    <property type="entry name" value="UDP-galactose 4-epimerase, domain 1"/>
    <property type="match status" value="1"/>
</dbReference>
<comment type="caution">
    <text evidence="4">The sequence shown here is derived from an EMBL/GenBank/DDBJ whole genome shotgun (WGS) entry which is preliminary data.</text>
</comment>
<proteinExistence type="inferred from homology"/>
<dbReference type="STRING" id="1093900.A0A507BG44"/>
<evidence type="ECO:0000259" key="3">
    <source>
        <dbReference type="Pfam" id="PF05368"/>
    </source>
</evidence>
<evidence type="ECO:0000256" key="2">
    <source>
        <dbReference type="ARBA" id="ARBA00022857"/>
    </source>
</evidence>
<dbReference type="GO" id="GO:0005634">
    <property type="term" value="C:nucleus"/>
    <property type="evidence" value="ECO:0007669"/>
    <property type="project" value="TreeGrafter"/>
</dbReference>
<dbReference type="SUPFAM" id="SSF51735">
    <property type="entry name" value="NAD(P)-binding Rossmann-fold domains"/>
    <property type="match status" value="1"/>
</dbReference>
<dbReference type="InterPro" id="IPR036291">
    <property type="entry name" value="NAD(P)-bd_dom_sf"/>
</dbReference>
<dbReference type="InParanoid" id="A0A507BG44"/>
<feature type="domain" description="NmrA-like" evidence="3">
    <location>
        <begin position="4"/>
        <end position="324"/>
    </location>
</feature>
<comment type="similarity">
    <text evidence="1">Belongs to the NmrA-type oxidoreductase family.</text>
</comment>
<sequence>MSSKKIITVFGATGQQGGSVAQIFLNDPKLKNDWTVRGVSRNANGESAKKLISQGAEVVTGDSNDKASLEKAMSGATAVFAVTNYWEKMDGELETQQGKNMADAAKTTTNRCMHHTTKAAGVKHFIWSSLINVTKASKGRLTKVQHFDSKARVEEYIREIGLPATFFMPGIFMSGIAGGTLRRPSSPGAPWTLALPTTDAVRLPVFTPADAGKWVKAIVLAGVRELGAGRQVYAATGYMSPQDLLAGFARAFPEAGRDAVFATVPDGVFVEGLVRGGAGLPAFAAEDLLQNMQLMESPGYYAGASLDESHALLQDELTTWEEFAKSAPAFKGLK</sequence>
<reference evidence="4 5" key="1">
    <citation type="submission" date="2019-06" db="EMBL/GenBank/DDBJ databases">
        <title>Draft genome sequence of the filamentous fungus Phialemoniopsis curvata isolated from diesel fuel.</title>
        <authorList>
            <person name="Varaljay V.A."/>
            <person name="Lyon W.J."/>
            <person name="Crouch A.L."/>
            <person name="Drake C.E."/>
            <person name="Hollomon J.M."/>
            <person name="Nadeau L.J."/>
            <person name="Nunn H.S."/>
            <person name="Stevenson B.S."/>
            <person name="Bojanowski C.L."/>
            <person name="Crookes-Goodson W.J."/>
        </authorList>
    </citation>
    <scope>NUCLEOTIDE SEQUENCE [LARGE SCALE GENOMIC DNA]</scope>
    <source>
        <strain evidence="4 5">D216</strain>
    </source>
</reference>
<protein>
    <recommendedName>
        <fullName evidence="3">NmrA-like domain-containing protein</fullName>
    </recommendedName>
</protein>
<dbReference type="GeneID" id="41971947"/>
<dbReference type="Gene3D" id="3.40.50.720">
    <property type="entry name" value="NAD(P)-binding Rossmann-like Domain"/>
    <property type="match status" value="1"/>
</dbReference>
<organism evidence="4 5">
    <name type="scientific">Thyridium curvatum</name>
    <dbReference type="NCBI Taxonomy" id="1093900"/>
    <lineage>
        <taxon>Eukaryota</taxon>
        <taxon>Fungi</taxon>
        <taxon>Dikarya</taxon>
        <taxon>Ascomycota</taxon>
        <taxon>Pezizomycotina</taxon>
        <taxon>Sordariomycetes</taxon>
        <taxon>Sordariomycetidae</taxon>
        <taxon>Thyridiales</taxon>
        <taxon>Thyridiaceae</taxon>
        <taxon>Thyridium</taxon>
    </lineage>
</organism>
<dbReference type="EMBL" id="SKBQ01000021">
    <property type="protein sequence ID" value="TPX15520.1"/>
    <property type="molecule type" value="Genomic_DNA"/>
</dbReference>
<dbReference type="OrthoDB" id="300709at2759"/>
<name>A0A507BG44_9PEZI</name>
<dbReference type="CDD" id="cd05251">
    <property type="entry name" value="NmrA_like_SDR_a"/>
    <property type="match status" value="1"/>
</dbReference>
<dbReference type="InterPro" id="IPR008030">
    <property type="entry name" value="NmrA-like"/>
</dbReference>
<dbReference type="PANTHER" id="PTHR42748:SF31">
    <property type="entry name" value="NMRA-LIKE DOMAIN-CONTAINING PROTEIN-RELATED"/>
    <property type="match status" value="1"/>
</dbReference>
<evidence type="ECO:0000313" key="4">
    <source>
        <dbReference type="EMBL" id="TPX15520.1"/>
    </source>
</evidence>
<dbReference type="InterPro" id="IPR051164">
    <property type="entry name" value="NmrA-like_oxidored"/>
</dbReference>
<dbReference type="RefSeq" id="XP_030997231.1">
    <property type="nucleotide sequence ID" value="XM_031138918.1"/>
</dbReference>
<dbReference type="Proteomes" id="UP000319257">
    <property type="component" value="Unassembled WGS sequence"/>
</dbReference>
<dbReference type="PANTHER" id="PTHR42748">
    <property type="entry name" value="NITROGEN METABOLITE REPRESSION PROTEIN NMRA FAMILY MEMBER"/>
    <property type="match status" value="1"/>
</dbReference>
<accession>A0A507BG44</accession>